<dbReference type="NCBIfam" id="TIGR04534">
    <property type="entry name" value="ELWxxDGT_rpt"/>
    <property type="match status" value="1"/>
</dbReference>
<reference evidence="1" key="1">
    <citation type="submission" date="2023-07" db="EMBL/GenBank/DDBJ databases">
        <title>The genome sequence of Rhodocytophaga aerolata KACC 12507.</title>
        <authorList>
            <person name="Zhang X."/>
        </authorList>
    </citation>
    <scope>NUCLEOTIDE SEQUENCE</scope>
    <source>
        <strain evidence="1">KACC 12507</strain>
    </source>
</reference>
<evidence type="ECO:0000313" key="1">
    <source>
        <dbReference type="EMBL" id="MDO1447667.1"/>
    </source>
</evidence>
<protein>
    <recommendedName>
        <fullName evidence="3">Hyalin</fullName>
    </recommendedName>
</protein>
<proteinExistence type="predicted"/>
<comment type="caution">
    <text evidence="1">The sequence shown here is derived from an EMBL/GenBank/DDBJ whole genome shotgun (WGS) entry which is preliminary data.</text>
</comment>
<evidence type="ECO:0008006" key="3">
    <source>
        <dbReference type="Google" id="ProtNLM"/>
    </source>
</evidence>
<evidence type="ECO:0000313" key="2">
    <source>
        <dbReference type="Proteomes" id="UP001168528"/>
    </source>
</evidence>
<sequence>MNGVVYFSGYEAATGWELWKSNGTSAGTVLVKDIYPGTTSSWPSNLYAWNGNLYFSANDGSEHKTELWKSDGTAAGTILLKDIAPEEYGQWGSKFGVSSSPSTFVAFNGALYFVAQTYYDRYSVGDERELWKTDGTTAVQCL</sequence>
<dbReference type="EMBL" id="JAUKPO010000008">
    <property type="protein sequence ID" value="MDO1447667.1"/>
    <property type="molecule type" value="Genomic_DNA"/>
</dbReference>
<dbReference type="Proteomes" id="UP001168528">
    <property type="component" value="Unassembled WGS sequence"/>
</dbReference>
<keyword evidence="2" id="KW-1185">Reference proteome</keyword>
<dbReference type="RefSeq" id="WP_302038471.1">
    <property type="nucleotide sequence ID" value="NZ_JAUKPO010000008.1"/>
</dbReference>
<gene>
    <name evidence="1" type="ORF">Q0590_15460</name>
</gene>
<organism evidence="1 2">
    <name type="scientific">Rhodocytophaga aerolata</name>
    <dbReference type="NCBI Taxonomy" id="455078"/>
    <lineage>
        <taxon>Bacteria</taxon>
        <taxon>Pseudomonadati</taxon>
        <taxon>Bacteroidota</taxon>
        <taxon>Cytophagia</taxon>
        <taxon>Cytophagales</taxon>
        <taxon>Rhodocytophagaceae</taxon>
        <taxon>Rhodocytophaga</taxon>
    </lineage>
</organism>
<accession>A0ABT8R6F7</accession>
<name>A0ABT8R6F7_9BACT</name>
<dbReference type="InterPro" id="IPR030916">
    <property type="entry name" value="ELWxxDGT_rpt"/>
</dbReference>